<dbReference type="Proteomes" id="UP000284403">
    <property type="component" value="Unassembled WGS sequence"/>
</dbReference>
<evidence type="ECO:0000256" key="1">
    <source>
        <dbReference type="SAM" id="MobiDB-lite"/>
    </source>
</evidence>
<dbReference type="AlphaFoldDB" id="A0A422MPV0"/>
<feature type="compositionally biased region" description="Polar residues" evidence="1">
    <location>
        <begin position="99"/>
        <end position="113"/>
    </location>
</feature>
<feature type="compositionally biased region" description="Low complexity" evidence="1">
    <location>
        <begin position="115"/>
        <end position="139"/>
    </location>
</feature>
<organism evidence="2 3">
    <name type="scientific">Trypanosoma conorhini</name>
    <dbReference type="NCBI Taxonomy" id="83891"/>
    <lineage>
        <taxon>Eukaryota</taxon>
        <taxon>Discoba</taxon>
        <taxon>Euglenozoa</taxon>
        <taxon>Kinetoplastea</taxon>
        <taxon>Metakinetoplastina</taxon>
        <taxon>Trypanosomatida</taxon>
        <taxon>Trypanosomatidae</taxon>
        <taxon>Trypanosoma</taxon>
    </lineage>
</organism>
<accession>A0A422MPV0</accession>
<feature type="non-terminal residue" evidence="2">
    <location>
        <position position="1"/>
    </location>
</feature>
<dbReference type="RefSeq" id="XP_029222991.1">
    <property type="nucleotide sequence ID" value="XM_029376894.1"/>
</dbReference>
<evidence type="ECO:0008006" key="4">
    <source>
        <dbReference type="Google" id="ProtNLM"/>
    </source>
</evidence>
<evidence type="ECO:0000313" key="2">
    <source>
        <dbReference type="EMBL" id="RNE95239.1"/>
    </source>
</evidence>
<dbReference type="GeneID" id="40323716"/>
<gene>
    <name evidence="2" type="ORF">Tco025E_10105</name>
</gene>
<keyword evidence="3" id="KW-1185">Reference proteome</keyword>
<proteinExistence type="predicted"/>
<evidence type="ECO:0000313" key="3">
    <source>
        <dbReference type="Proteomes" id="UP000284403"/>
    </source>
</evidence>
<reference evidence="2 3" key="1">
    <citation type="journal article" date="2018" name="BMC Genomics">
        <title>Genomic comparison of Trypanosoma conorhini and Trypanosoma rangeli to Trypanosoma cruzi strains of high and low virulence.</title>
        <authorList>
            <person name="Bradwell K.R."/>
            <person name="Koparde V.N."/>
            <person name="Matveyev A.V."/>
            <person name="Serrano M.G."/>
            <person name="Alves J.M."/>
            <person name="Parikh H."/>
            <person name="Huang B."/>
            <person name="Lee V."/>
            <person name="Espinosa-Alvarez O."/>
            <person name="Ortiz P.A."/>
            <person name="Costa-Martins A.G."/>
            <person name="Teixeira M.M."/>
            <person name="Buck G.A."/>
        </authorList>
    </citation>
    <scope>NUCLEOTIDE SEQUENCE [LARGE SCALE GENOMIC DNA]</scope>
    <source>
        <strain evidence="2 3">025E</strain>
    </source>
</reference>
<sequence>TSAGDTKQLAFTMKCTTEEGSVLHNRSKDATDNSTATDPLGAPGVCEFQPPTPGGAEETPERQTQEQPPTGQEAGRTLEAPAAPSTPSVADRAADRPGGTQTPSTPRGRSGTPNAAPSAGGSDATTTTAATTPSPSAGSHAKSNADSSAINTLLVRAPLMLLLTAALACAAA</sequence>
<name>A0A422MPV0_9TRYP</name>
<dbReference type="EMBL" id="MKKU01001483">
    <property type="protein sequence ID" value="RNE95239.1"/>
    <property type="molecule type" value="Genomic_DNA"/>
</dbReference>
<comment type="caution">
    <text evidence="2">The sequence shown here is derived from an EMBL/GenBank/DDBJ whole genome shotgun (WGS) entry which is preliminary data.</text>
</comment>
<protein>
    <recommendedName>
        <fullName evidence="4">Mucin-like glycoprotein</fullName>
    </recommendedName>
</protein>
<feature type="region of interest" description="Disordered" evidence="1">
    <location>
        <begin position="1"/>
        <end position="146"/>
    </location>
</feature>